<name>A0ABN1UTP9_9ACTN</name>
<sequence>MREFGGADGDVGGLADGRADRHADGHVALRVKGRILVGPEDVRDELWVVGGRITYDRPSLARDVRTVEGWALPGLVDAHCHVGLDRHGAVDAATSEKQAIEDREAGALLLRDAGSPADTRWIDDRADLPKIIRAGRHIARTRRYIRNYAHEIEPEDLVAYVAGEAKRGDGWVKLVGDWIDREAGDLTPCWPRGAVEAAIAEAHRLGARVTAHCFAEDSLRDLVEAGIDCVEHATGLTEETIPLFAERGVAIVPTLVNIATFPRLAAGGEARYPRWSAHMNRLHARRYDTVRAAYDAGIPVFTGTDAGGGLAHGLVGAEVAELVTAGLPPLAALSAATWSARAWLGRPALEEGAPADLVVYEEDPRADVRTLTSPRRIVLDGHVVA</sequence>
<dbReference type="InterPro" id="IPR032466">
    <property type="entry name" value="Metal_Hydrolase"/>
</dbReference>
<dbReference type="Gene3D" id="2.30.40.10">
    <property type="entry name" value="Urease, subunit C, domain 1"/>
    <property type="match status" value="1"/>
</dbReference>
<dbReference type="Proteomes" id="UP001501371">
    <property type="component" value="Unassembled WGS sequence"/>
</dbReference>
<accession>A0ABN1UTP9</accession>
<keyword evidence="3" id="KW-1185">Reference proteome</keyword>
<gene>
    <name evidence="2" type="ORF">GCM10009654_21770</name>
</gene>
<evidence type="ECO:0000313" key="2">
    <source>
        <dbReference type="EMBL" id="GAA1164575.1"/>
    </source>
</evidence>
<dbReference type="Pfam" id="PF01979">
    <property type="entry name" value="Amidohydro_1"/>
    <property type="match status" value="1"/>
</dbReference>
<dbReference type="InterPro" id="IPR011059">
    <property type="entry name" value="Metal-dep_hydrolase_composite"/>
</dbReference>
<reference evidence="2 3" key="1">
    <citation type="journal article" date="2019" name="Int. J. Syst. Evol. Microbiol.">
        <title>The Global Catalogue of Microorganisms (GCM) 10K type strain sequencing project: providing services to taxonomists for standard genome sequencing and annotation.</title>
        <authorList>
            <consortium name="The Broad Institute Genomics Platform"/>
            <consortium name="The Broad Institute Genome Sequencing Center for Infectious Disease"/>
            <person name="Wu L."/>
            <person name="Ma J."/>
        </authorList>
    </citation>
    <scope>NUCLEOTIDE SEQUENCE [LARGE SCALE GENOMIC DNA]</scope>
    <source>
        <strain evidence="2 3">JCM 12696</strain>
    </source>
</reference>
<dbReference type="Gene3D" id="3.20.20.140">
    <property type="entry name" value="Metal-dependent hydrolases"/>
    <property type="match status" value="1"/>
</dbReference>
<dbReference type="InterPro" id="IPR051781">
    <property type="entry name" value="Metallo-dep_Hydrolase"/>
</dbReference>
<evidence type="ECO:0000259" key="1">
    <source>
        <dbReference type="Pfam" id="PF01979"/>
    </source>
</evidence>
<organism evidence="2 3">
    <name type="scientific">Streptomyces hebeiensis</name>
    <dbReference type="NCBI Taxonomy" id="229486"/>
    <lineage>
        <taxon>Bacteria</taxon>
        <taxon>Bacillati</taxon>
        <taxon>Actinomycetota</taxon>
        <taxon>Actinomycetes</taxon>
        <taxon>Kitasatosporales</taxon>
        <taxon>Streptomycetaceae</taxon>
        <taxon>Streptomyces</taxon>
    </lineage>
</organism>
<dbReference type="InterPro" id="IPR006680">
    <property type="entry name" value="Amidohydro-rel"/>
</dbReference>
<dbReference type="PANTHER" id="PTHR43135:SF4">
    <property type="entry name" value="AMIDOHYDROLASE-RELATED DOMAIN-CONTAINING PROTEIN"/>
    <property type="match status" value="1"/>
</dbReference>
<feature type="domain" description="Amidohydrolase-related" evidence="1">
    <location>
        <begin position="71"/>
        <end position="382"/>
    </location>
</feature>
<dbReference type="SUPFAM" id="SSF51556">
    <property type="entry name" value="Metallo-dependent hydrolases"/>
    <property type="match status" value="1"/>
</dbReference>
<evidence type="ECO:0000313" key="3">
    <source>
        <dbReference type="Proteomes" id="UP001501371"/>
    </source>
</evidence>
<dbReference type="EMBL" id="BAAAKV010000016">
    <property type="protein sequence ID" value="GAA1164575.1"/>
    <property type="molecule type" value="Genomic_DNA"/>
</dbReference>
<comment type="caution">
    <text evidence="2">The sequence shown here is derived from an EMBL/GenBank/DDBJ whole genome shotgun (WGS) entry which is preliminary data.</text>
</comment>
<proteinExistence type="predicted"/>
<dbReference type="PANTHER" id="PTHR43135">
    <property type="entry name" value="ALPHA-D-RIBOSE 1-METHYLPHOSPHONATE 5-TRIPHOSPHATE DIPHOSPHATASE"/>
    <property type="match status" value="1"/>
</dbReference>
<protein>
    <submittedName>
        <fullName evidence="2">Amidohydrolase family protein</fullName>
    </submittedName>
</protein>